<evidence type="ECO:0000256" key="1">
    <source>
        <dbReference type="SAM" id="MobiDB-lite"/>
    </source>
</evidence>
<dbReference type="EMBL" id="KV875108">
    <property type="protein sequence ID" value="OIW23187.1"/>
    <property type="molecule type" value="Genomic_DNA"/>
</dbReference>
<protein>
    <submittedName>
        <fullName evidence="2">Uncharacterized protein</fullName>
    </submittedName>
</protein>
<name>A0A1J7I743_9PEZI</name>
<dbReference type="Proteomes" id="UP000182658">
    <property type="component" value="Unassembled WGS sequence"/>
</dbReference>
<reference evidence="2 3" key="1">
    <citation type="submission" date="2016-10" db="EMBL/GenBank/DDBJ databases">
        <title>Draft genome sequence of Coniochaeta ligniaria NRRL30616, a lignocellulolytic fungus for bioabatement of inhibitors in plant biomass hydrolysates.</title>
        <authorList>
            <consortium name="DOE Joint Genome Institute"/>
            <person name="Jimenez D.J."/>
            <person name="Hector R.E."/>
            <person name="Riley R."/>
            <person name="Sun H."/>
            <person name="Grigoriev I.V."/>
            <person name="Van Elsas J.D."/>
            <person name="Nichols N.N."/>
        </authorList>
    </citation>
    <scope>NUCLEOTIDE SEQUENCE [LARGE SCALE GENOMIC DNA]</scope>
    <source>
        <strain evidence="2 3">NRRL 30616</strain>
    </source>
</reference>
<dbReference type="AlphaFoldDB" id="A0A1J7I743"/>
<accession>A0A1J7I743</accession>
<dbReference type="InParanoid" id="A0A1J7I743"/>
<keyword evidence="3" id="KW-1185">Reference proteome</keyword>
<proteinExistence type="predicted"/>
<sequence length="124" mass="13462">MRGLVMSYNIPKIAFQDSPEDNHKSSVKSRQILRSTSSVAAQKQVPSEPAGASSPARSVAPESPLAKVSTNSSPLRSKDPAPEMDDLPDIAGDNLTEYLRGLTVEKRLSVLHALMYCRGLRREG</sequence>
<evidence type="ECO:0000313" key="3">
    <source>
        <dbReference type="Proteomes" id="UP000182658"/>
    </source>
</evidence>
<evidence type="ECO:0000313" key="2">
    <source>
        <dbReference type="EMBL" id="OIW23187.1"/>
    </source>
</evidence>
<feature type="compositionally biased region" description="Polar residues" evidence="1">
    <location>
        <begin position="28"/>
        <end position="45"/>
    </location>
</feature>
<gene>
    <name evidence="2" type="ORF">CONLIGDRAFT_686944</name>
</gene>
<organism evidence="2 3">
    <name type="scientific">Coniochaeta ligniaria NRRL 30616</name>
    <dbReference type="NCBI Taxonomy" id="1408157"/>
    <lineage>
        <taxon>Eukaryota</taxon>
        <taxon>Fungi</taxon>
        <taxon>Dikarya</taxon>
        <taxon>Ascomycota</taxon>
        <taxon>Pezizomycotina</taxon>
        <taxon>Sordariomycetes</taxon>
        <taxon>Sordariomycetidae</taxon>
        <taxon>Coniochaetales</taxon>
        <taxon>Coniochaetaceae</taxon>
        <taxon>Coniochaeta</taxon>
    </lineage>
</organism>
<feature type="region of interest" description="Disordered" evidence="1">
    <location>
        <begin position="11"/>
        <end position="91"/>
    </location>
</feature>